<protein>
    <submittedName>
        <fullName evidence="1">Uncharacterized protein</fullName>
    </submittedName>
</protein>
<sequence length="95" mass="11350">MVQGLEKYADVFFHSIEWIAPNLLHLRTRGKEKKVREMCRDKNLFRLLKGIANTLRNCVRARRYIETTSRMEDWNCIVSLDTEKYNILNNVEFEG</sequence>
<name>A0A7V5H4C0_CALAY</name>
<gene>
    <name evidence="1" type="ORF">ENL21_07475</name>
</gene>
<dbReference type="Proteomes" id="UP000886111">
    <property type="component" value="Unassembled WGS sequence"/>
</dbReference>
<reference evidence="1" key="1">
    <citation type="journal article" date="2020" name="mSystems">
        <title>Genome- and Community-Level Interaction Insights into Carbon Utilization and Element Cycling Functions of Hydrothermarchaeota in Hydrothermal Sediment.</title>
        <authorList>
            <person name="Zhou Z."/>
            <person name="Liu Y."/>
            <person name="Xu W."/>
            <person name="Pan J."/>
            <person name="Luo Z.H."/>
            <person name="Li M."/>
        </authorList>
    </citation>
    <scope>NUCLEOTIDE SEQUENCE [LARGE SCALE GENOMIC DNA]</scope>
    <source>
        <strain evidence="1">HyVt-76</strain>
    </source>
</reference>
<dbReference type="AlphaFoldDB" id="A0A7V5H4C0"/>
<accession>A0A7V5H4C0</accession>
<comment type="caution">
    <text evidence="1">The sequence shown here is derived from an EMBL/GenBank/DDBJ whole genome shotgun (WGS) entry which is preliminary data.</text>
</comment>
<proteinExistence type="predicted"/>
<dbReference type="EMBL" id="DRTD01000555">
    <property type="protein sequence ID" value="HHE55606.1"/>
    <property type="molecule type" value="Genomic_DNA"/>
</dbReference>
<organism evidence="1">
    <name type="scientific">Caldithrix abyssi</name>
    <dbReference type="NCBI Taxonomy" id="187145"/>
    <lineage>
        <taxon>Bacteria</taxon>
        <taxon>Pseudomonadati</taxon>
        <taxon>Calditrichota</taxon>
        <taxon>Calditrichia</taxon>
        <taxon>Calditrichales</taxon>
        <taxon>Calditrichaceae</taxon>
        <taxon>Caldithrix</taxon>
    </lineage>
</organism>
<evidence type="ECO:0000313" key="1">
    <source>
        <dbReference type="EMBL" id="HHE55606.1"/>
    </source>
</evidence>